<dbReference type="Proteomes" id="UP001597214">
    <property type="component" value="Unassembled WGS sequence"/>
</dbReference>
<dbReference type="PROSITE" id="PS51257">
    <property type="entry name" value="PROKAR_LIPOPROTEIN"/>
    <property type="match status" value="1"/>
</dbReference>
<gene>
    <name evidence="1" type="ORF">ACFSCX_12000</name>
</gene>
<protein>
    <recommendedName>
        <fullName evidence="3">Lipoprotein</fullName>
    </recommendedName>
</protein>
<comment type="caution">
    <text evidence="1">The sequence shown here is derived from an EMBL/GenBank/DDBJ whole genome shotgun (WGS) entry which is preliminary data.</text>
</comment>
<evidence type="ECO:0000313" key="1">
    <source>
        <dbReference type="EMBL" id="MFD1737276.1"/>
    </source>
</evidence>
<reference evidence="2" key="1">
    <citation type="journal article" date="2019" name="Int. J. Syst. Evol. Microbiol.">
        <title>The Global Catalogue of Microorganisms (GCM) 10K type strain sequencing project: providing services to taxonomists for standard genome sequencing and annotation.</title>
        <authorList>
            <consortium name="The Broad Institute Genomics Platform"/>
            <consortium name="The Broad Institute Genome Sequencing Center for Infectious Disease"/>
            <person name="Wu L."/>
            <person name="Ma J."/>
        </authorList>
    </citation>
    <scope>NUCLEOTIDE SEQUENCE [LARGE SCALE GENOMIC DNA]</scope>
    <source>
        <strain evidence="2">CCUG 49339</strain>
    </source>
</reference>
<proteinExistence type="predicted"/>
<evidence type="ECO:0000313" key="2">
    <source>
        <dbReference type="Proteomes" id="UP001597214"/>
    </source>
</evidence>
<name>A0ABW4LS26_9BACI</name>
<dbReference type="RefSeq" id="WP_377928478.1">
    <property type="nucleotide sequence ID" value="NZ_JBHUEM010000020.1"/>
</dbReference>
<organism evidence="1 2">
    <name type="scientific">Bacillus salitolerans</name>
    <dbReference type="NCBI Taxonomy" id="1437434"/>
    <lineage>
        <taxon>Bacteria</taxon>
        <taxon>Bacillati</taxon>
        <taxon>Bacillota</taxon>
        <taxon>Bacilli</taxon>
        <taxon>Bacillales</taxon>
        <taxon>Bacillaceae</taxon>
        <taxon>Bacillus</taxon>
    </lineage>
</organism>
<keyword evidence="2" id="KW-1185">Reference proteome</keyword>
<accession>A0ABW4LS26</accession>
<dbReference type="EMBL" id="JBHUEM010000020">
    <property type="protein sequence ID" value="MFD1737276.1"/>
    <property type="molecule type" value="Genomic_DNA"/>
</dbReference>
<evidence type="ECO:0008006" key="3">
    <source>
        <dbReference type="Google" id="ProtNLM"/>
    </source>
</evidence>
<sequence length="163" mass="18376">MKKIGCISIAVLVSAFIIIAGCSNESDRNVKTIQTFLEFELTGPSDELIKELDRVSPYPPDAYLEENYKPLVADLDRLVKSNLVLIWLREAASKGYQLKPVSIEIQKADTQNDAYDFEVKVEYSKDGQTSTDTITGRINIDNEGKIVSIRNINGFELIQKMRE</sequence>